<keyword evidence="1 3" id="KW-0547">Nucleotide-binding</keyword>
<evidence type="ECO:0000256" key="3">
    <source>
        <dbReference type="PIRSR" id="PIRSR606689-1"/>
    </source>
</evidence>
<accession>A0AA40I3Q3</accession>
<feature type="binding site" evidence="3">
    <location>
        <begin position="32"/>
        <end position="39"/>
    </location>
    <ligand>
        <name>GTP</name>
        <dbReference type="ChEBI" id="CHEBI:37565"/>
    </ligand>
</feature>
<dbReference type="InterPro" id="IPR027417">
    <property type="entry name" value="P-loop_NTPase"/>
</dbReference>
<keyword evidence="4" id="KW-0460">Magnesium</keyword>
<proteinExistence type="predicted"/>
<evidence type="ECO:0000313" key="5">
    <source>
        <dbReference type="EMBL" id="KAK1342096.1"/>
    </source>
</evidence>
<evidence type="ECO:0000256" key="4">
    <source>
        <dbReference type="PIRSR" id="PIRSR606689-2"/>
    </source>
</evidence>
<dbReference type="Gene3D" id="3.40.50.300">
    <property type="entry name" value="P-loop containing nucleotide triphosphate hydrolases"/>
    <property type="match status" value="1"/>
</dbReference>
<evidence type="ECO:0000313" key="6">
    <source>
        <dbReference type="Proteomes" id="UP001177744"/>
    </source>
</evidence>
<dbReference type="AlphaFoldDB" id="A0AA40I3Q3"/>
<dbReference type="GO" id="GO:0046872">
    <property type="term" value="F:metal ion binding"/>
    <property type="evidence" value="ECO:0007669"/>
    <property type="project" value="UniProtKB-KW"/>
</dbReference>
<dbReference type="EMBL" id="JAULJE010000006">
    <property type="protein sequence ID" value="KAK1342096.1"/>
    <property type="molecule type" value="Genomic_DNA"/>
</dbReference>
<dbReference type="InterPro" id="IPR042951">
    <property type="entry name" value="ARL10"/>
</dbReference>
<dbReference type="GO" id="GO:0003924">
    <property type="term" value="F:GTPase activity"/>
    <property type="evidence" value="ECO:0007669"/>
    <property type="project" value="InterPro"/>
</dbReference>
<dbReference type="PANTHER" id="PTHR47575">
    <property type="entry name" value="ADP-RIBOSYLATION FACTOR-LIKE PROTEIN 10"/>
    <property type="match status" value="1"/>
</dbReference>
<keyword evidence="6" id="KW-1185">Reference proteome</keyword>
<dbReference type="Pfam" id="PF00025">
    <property type="entry name" value="Arf"/>
    <property type="match status" value="1"/>
</dbReference>
<evidence type="ECO:0008006" key="7">
    <source>
        <dbReference type="Google" id="ProtNLM"/>
    </source>
</evidence>
<gene>
    <name evidence="5" type="ORF">QTO34_016849</name>
</gene>
<dbReference type="GO" id="GO:0005525">
    <property type="term" value="F:GTP binding"/>
    <property type="evidence" value="ECO:0007669"/>
    <property type="project" value="UniProtKB-KW"/>
</dbReference>
<protein>
    <recommendedName>
        <fullName evidence="7">ADP-ribosylation factor-like protein 10</fullName>
    </recommendedName>
</protein>
<feature type="binding site" evidence="4">
    <location>
        <position position="39"/>
    </location>
    <ligand>
        <name>Mg(2+)</name>
        <dbReference type="ChEBI" id="CHEBI:18420"/>
    </ligand>
</feature>
<keyword evidence="2 3" id="KW-0342">GTP-binding</keyword>
<evidence type="ECO:0000256" key="1">
    <source>
        <dbReference type="ARBA" id="ARBA00022741"/>
    </source>
</evidence>
<name>A0AA40I3Q3_CNENI</name>
<dbReference type="Proteomes" id="UP001177744">
    <property type="component" value="Unassembled WGS sequence"/>
</dbReference>
<sequence>MFLYYKPEDQEDHEPALEELEELEQREVLGLGLDGSGKSMILHTAGRPHPTWGCNSVRLEVHLLEIGGSQNLRFYWKEFVNQVDVLVFMVDSLTGCGCPGHCRSCTSCWTRTLTCCHCGGQQAGLSEARSMVELQQELGLQAVHSQQEVFF</sequence>
<evidence type="ECO:0000256" key="2">
    <source>
        <dbReference type="ARBA" id="ARBA00023134"/>
    </source>
</evidence>
<organism evidence="5 6">
    <name type="scientific">Cnephaeus nilssonii</name>
    <name type="common">Northern bat</name>
    <name type="synonym">Eptesicus nilssonii</name>
    <dbReference type="NCBI Taxonomy" id="3371016"/>
    <lineage>
        <taxon>Eukaryota</taxon>
        <taxon>Metazoa</taxon>
        <taxon>Chordata</taxon>
        <taxon>Craniata</taxon>
        <taxon>Vertebrata</taxon>
        <taxon>Euteleostomi</taxon>
        <taxon>Mammalia</taxon>
        <taxon>Eutheria</taxon>
        <taxon>Laurasiatheria</taxon>
        <taxon>Chiroptera</taxon>
        <taxon>Yangochiroptera</taxon>
        <taxon>Vespertilionidae</taxon>
        <taxon>Cnephaeus</taxon>
    </lineage>
</organism>
<feature type="binding site" evidence="3">
    <location>
        <position position="68"/>
    </location>
    <ligand>
        <name>GTP</name>
        <dbReference type="ChEBI" id="CHEBI:37565"/>
    </ligand>
</feature>
<feature type="binding site" evidence="4">
    <location>
        <position position="51"/>
    </location>
    <ligand>
        <name>Mg(2+)</name>
        <dbReference type="ChEBI" id="CHEBI:18420"/>
    </ligand>
</feature>
<dbReference type="SUPFAM" id="SSF52540">
    <property type="entry name" value="P-loop containing nucleoside triphosphate hydrolases"/>
    <property type="match status" value="1"/>
</dbReference>
<keyword evidence="4" id="KW-0479">Metal-binding</keyword>
<comment type="caution">
    <text evidence="5">The sequence shown here is derived from an EMBL/GenBank/DDBJ whole genome shotgun (WGS) entry which is preliminary data.</text>
</comment>
<dbReference type="PANTHER" id="PTHR47575:SF1">
    <property type="entry name" value="ADP-RIBOSYLATION FACTOR-LIKE PROTEIN 10"/>
    <property type="match status" value="1"/>
</dbReference>
<reference evidence="5" key="1">
    <citation type="submission" date="2023-06" db="EMBL/GenBank/DDBJ databases">
        <title>Reference genome for the Northern bat (Eptesicus nilssonii), a most northern bat species.</title>
        <authorList>
            <person name="Laine V.N."/>
            <person name="Pulliainen A.T."/>
            <person name="Lilley T.M."/>
        </authorList>
    </citation>
    <scope>NUCLEOTIDE SEQUENCE</scope>
    <source>
        <strain evidence="5">BLF_Eptnil</strain>
        <tissue evidence="5">Kidney</tissue>
    </source>
</reference>
<dbReference type="InterPro" id="IPR006689">
    <property type="entry name" value="Small_GTPase_ARF/SAR"/>
</dbReference>